<accession>A0ABW0IX48</accession>
<dbReference type="RefSeq" id="WP_377801088.1">
    <property type="nucleotide sequence ID" value="NZ_JBHSLW010000052.1"/>
</dbReference>
<proteinExistence type="predicted"/>
<dbReference type="Proteomes" id="UP001596053">
    <property type="component" value="Unassembled WGS sequence"/>
</dbReference>
<comment type="caution">
    <text evidence="1">The sequence shown here is derived from an EMBL/GenBank/DDBJ whole genome shotgun (WGS) entry which is preliminary data.</text>
</comment>
<sequence>MTSRTRECGYESYQSFYTDVYGHALREMRPAGNTGAIMLLAEQTAGDCSDAPTPDLVIAALPKGRVGSVMDLGAGRFSGAMNGRDFIVIAPEAGTQIEMHADHQCLGLGVPYAALRKLAGEHPGLPADGDFGRLHTGLQRDVEVTRLLDRLWIEAACGNPHGALWADGALLQLVAALLRLRDGGKEAARSGLSAWRLRRVT</sequence>
<evidence type="ECO:0000313" key="1">
    <source>
        <dbReference type="EMBL" id="MFC5422863.1"/>
    </source>
</evidence>
<reference evidence="2" key="1">
    <citation type="journal article" date="2019" name="Int. J. Syst. Evol. Microbiol.">
        <title>The Global Catalogue of Microorganisms (GCM) 10K type strain sequencing project: providing services to taxonomists for standard genome sequencing and annotation.</title>
        <authorList>
            <consortium name="The Broad Institute Genomics Platform"/>
            <consortium name="The Broad Institute Genome Sequencing Center for Infectious Disease"/>
            <person name="Wu L."/>
            <person name="Ma J."/>
        </authorList>
    </citation>
    <scope>NUCLEOTIDE SEQUENCE [LARGE SCALE GENOMIC DNA]</scope>
    <source>
        <strain evidence="2">NCAIM B.01391</strain>
    </source>
</reference>
<name>A0ABW0IX48_9HYPH</name>
<evidence type="ECO:0000313" key="2">
    <source>
        <dbReference type="Proteomes" id="UP001596053"/>
    </source>
</evidence>
<organism evidence="1 2">
    <name type="scientific">Bosea eneae</name>
    <dbReference type="NCBI Taxonomy" id="151454"/>
    <lineage>
        <taxon>Bacteria</taxon>
        <taxon>Pseudomonadati</taxon>
        <taxon>Pseudomonadota</taxon>
        <taxon>Alphaproteobacteria</taxon>
        <taxon>Hyphomicrobiales</taxon>
        <taxon>Boseaceae</taxon>
        <taxon>Bosea</taxon>
    </lineage>
</organism>
<dbReference type="EMBL" id="JBHSLW010000052">
    <property type="protein sequence ID" value="MFC5422863.1"/>
    <property type="molecule type" value="Genomic_DNA"/>
</dbReference>
<keyword evidence="2" id="KW-1185">Reference proteome</keyword>
<gene>
    <name evidence="1" type="ORF">ACFPOB_25220</name>
</gene>
<protein>
    <submittedName>
        <fullName evidence="1">Uncharacterized protein</fullName>
    </submittedName>
</protein>